<feature type="transmembrane region" description="Helical" evidence="1">
    <location>
        <begin position="47"/>
        <end position="71"/>
    </location>
</feature>
<evidence type="ECO:0000256" key="1">
    <source>
        <dbReference type="SAM" id="Phobius"/>
    </source>
</evidence>
<keyword evidence="1" id="KW-1133">Transmembrane helix</keyword>
<protein>
    <submittedName>
        <fullName evidence="2">Uncharacterized protein</fullName>
    </submittedName>
</protein>
<keyword evidence="3" id="KW-1185">Reference proteome</keyword>
<organism evidence="2 3">
    <name type="scientific">Zostera marina</name>
    <name type="common">Eelgrass</name>
    <dbReference type="NCBI Taxonomy" id="29655"/>
    <lineage>
        <taxon>Eukaryota</taxon>
        <taxon>Viridiplantae</taxon>
        <taxon>Streptophyta</taxon>
        <taxon>Embryophyta</taxon>
        <taxon>Tracheophyta</taxon>
        <taxon>Spermatophyta</taxon>
        <taxon>Magnoliopsida</taxon>
        <taxon>Liliopsida</taxon>
        <taxon>Zosteraceae</taxon>
        <taxon>Zostera</taxon>
    </lineage>
</organism>
<name>A0A0K9NYX0_ZOSMR</name>
<accession>A0A0K9NYX0</accession>
<sequence length="80" mass="9303">MSYLRSIFVLKNQTNTNSFPSFQSFRLNFQIKRLKRAYNKFSMATQVLIGVCSATIASVLNSSLITIKFMYFGREIFKNM</sequence>
<evidence type="ECO:0000313" key="2">
    <source>
        <dbReference type="EMBL" id="KMZ61172.1"/>
    </source>
</evidence>
<dbReference type="Proteomes" id="UP000036987">
    <property type="component" value="Unassembled WGS sequence"/>
</dbReference>
<dbReference type="AlphaFoldDB" id="A0A0K9NYX0"/>
<dbReference type="EMBL" id="LFYR01001529">
    <property type="protein sequence ID" value="KMZ61172.1"/>
    <property type="molecule type" value="Genomic_DNA"/>
</dbReference>
<keyword evidence="1" id="KW-0472">Membrane</keyword>
<gene>
    <name evidence="2" type="ORF">ZOSMA_54G01030</name>
</gene>
<evidence type="ECO:0000313" key="3">
    <source>
        <dbReference type="Proteomes" id="UP000036987"/>
    </source>
</evidence>
<reference evidence="3" key="1">
    <citation type="journal article" date="2016" name="Nature">
        <title>The genome of the seagrass Zostera marina reveals angiosperm adaptation to the sea.</title>
        <authorList>
            <person name="Olsen J.L."/>
            <person name="Rouze P."/>
            <person name="Verhelst B."/>
            <person name="Lin Y.-C."/>
            <person name="Bayer T."/>
            <person name="Collen J."/>
            <person name="Dattolo E."/>
            <person name="De Paoli E."/>
            <person name="Dittami S."/>
            <person name="Maumus F."/>
            <person name="Michel G."/>
            <person name="Kersting A."/>
            <person name="Lauritano C."/>
            <person name="Lohaus R."/>
            <person name="Toepel M."/>
            <person name="Tonon T."/>
            <person name="Vanneste K."/>
            <person name="Amirebrahimi M."/>
            <person name="Brakel J."/>
            <person name="Bostroem C."/>
            <person name="Chovatia M."/>
            <person name="Grimwood J."/>
            <person name="Jenkins J.W."/>
            <person name="Jueterbock A."/>
            <person name="Mraz A."/>
            <person name="Stam W.T."/>
            <person name="Tice H."/>
            <person name="Bornberg-Bauer E."/>
            <person name="Green P.J."/>
            <person name="Pearson G.A."/>
            <person name="Procaccini G."/>
            <person name="Duarte C.M."/>
            <person name="Schmutz J."/>
            <person name="Reusch T.B.H."/>
            <person name="Van de Peer Y."/>
        </authorList>
    </citation>
    <scope>NUCLEOTIDE SEQUENCE [LARGE SCALE GENOMIC DNA]</scope>
    <source>
        <strain evidence="3">cv. Finnish</strain>
    </source>
</reference>
<comment type="caution">
    <text evidence="2">The sequence shown here is derived from an EMBL/GenBank/DDBJ whole genome shotgun (WGS) entry which is preliminary data.</text>
</comment>
<keyword evidence="1" id="KW-0812">Transmembrane</keyword>
<proteinExistence type="predicted"/>